<dbReference type="Pfam" id="PF12796">
    <property type="entry name" value="Ank_2"/>
    <property type="match status" value="1"/>
</dbReference>
<dbReference type="InterPro" id="IPR036770">
    <property type="entry name" value="Ankyrin_rpt-contain_sf"/>
</dbReference>
<dbReference type="GO" id="GO:0005634">
    <property type="term" value="C:nucleus"/>
    <property type="evidence" value="ECO:0007669"/>
    <property type="project" value="TreeGrafter"/>
</dbReference>
<feature type="repeat" description="ANK" evidence="3">
    <location>
        <begin position="89"/>
        <end position="121"/>
    </location>
</feature>
<dbReference type="InterPro" id="IPR002110">
    <property type="entry name" value="Ankyrin_rpt"/>
</dbReference>
<keyword evidence="5" id="KW-1185">Reference proteome</keyword>
<dbReference type="PANTHER" id="PTHR24201:SF16">
    <property type="entry name" value="ANKYRIN-1-LIKE-RELATED"/>
    <property type="match status" value="1"/>
</dbReference>
<name>A0A9D4D9P8_DREPO</name>
<proteinExistence type="predicted"/>
<dbReference type="PROSITE" id="PS50297">
    <property type="entry name" value="ANK_REP_REGION"/>
    <property type="match status" value="2"/>
</dbReference>
<evidence type="ECO:0000256" key="2">
    <source>
        <dbReference type="ARBA" id="ARBA00023043"/>
    </source>
</evidence>
<evidence type="ECO:0000313" key="5">
    <source>
        <dbReference type="Proteomes" id="UP000828390"/>
    </source>
</evidence>
<reference evidence="4" key="1">
    <citation type="journal article" date="2019" name="bioRxiv">
        <title>The Genome of the Zebra Mussel, Dreissena polymorpha: A Resource for Invasive Species Research.</title>
        <authorList>
            <person name="McCartney M.A."/>
            <person name="Auch B."/>
            <person name="Kono T."/>
            <person name="Mallez S."/>
            <person name="Zhang Y."/>
            <person name="Obille A."/>
            <person name="Becker A."/>
            <person name="Abrahante J.E."/>
            <person name="Garbe J."/>
            <person name="Badalamenti J.P."/>
            <person name="Herman A."/>
            <person name="Mangelson H."/>
            <person name="Liachko I."/>
            <person name="Sullivan S."/>
            <person name="Sone E.D."/>
            <person name="Koren S."/>
            <person name="Silverstein K.A.T."/>
            <person name="Beckman K.B."/>
            <person name="Gohl D.M."/>
        </authorList>
    </citation>
    <scope>NUCLEOTIDE SEQUENCE</scope>
    <source>
        <strain evidence="4">Duluth1</strain>
        <tissue evidence="4">Whole animal</tissue>
    </source>
</reference>
<evidence type="ECO:0000313" key="4">
    <source>
        <dbReference type="EMBL" id="KAH3740727.1"/>
    </source>
</evidence>
<dbReference type="AlphaFoldDB" id="A0A9D4D9P8"/>
<keyword evidence="2 3" id="KW-0040">ANK repeat</keyword>
<accession>A0A9D4D9P8</accession>
<dbReference type="PROSITE" id="PS50088">
    <property type="entry name" value="ANK_REPEAT"/>
    <property type="match status" value="2"/>
</dbReference>
<dbReference type="PANTHER" id="PTHR24201">
    <property type="entry name" value="ANK_REP_REGION DOMAIN-CONTAINING PROTEIN"/>
    <property type="match status" value="1"/>
</dbReference>
<dbReference type="Gene3D" id="1.25.40.20">
    <property type="entry name" value="Ankyrin repeat-containing domain"/>
    <property type="match status" value="1"/>
</dbReference>
<dbReference type="Proteomes" id="UP000828390">
    <property type="component" value="Unassembled WGS sequence"/>
</dbReference>
<dbReference type="SUPFAM" id="SSF48403">
    <property type="entry name" value="Ankyrin repeat"/>
    <property type="match status" value="1"/>
</dbReference>
<dbReference type="InterPro" id="IPR050776">
    <property type="entry name" value="Ank_Repeat/CDKN_Inhibitor"/>
</dbReference>
<evidence type="ECO:0000256" key="3">
    <source>
        <dbReference type="PROSITE-ProRule" id="PRU00023"/>
    </source>
</evidence>
<feature type="repeat" description="ANK" evidence="3">
    <location>
        <begin position="128"/>
        <end position="160"/>
    </location>
</feature>
<keyword evidence="1" id="KW-0677">Repeat</keyword>
<evidence type="ECO:0000256" key="1">
    <source>
        <dbReference type="ARBA" id="ARBA00022737"/>
    </source>
</evidence>
<gene>
    <name evidence="4" type="ORF">DPMN_047437</name>
</gene>
<comment type="caution">
    <text evidence="4">The sequence shown here is derived from an EMBL/GenBank/DDBJ whole genome shotgun (WGS) entry which is preliminary data.</text>
</comment>
<organism evidence="4 5">
    <name type="scientific">Dreissena polymorpha</name>
    <name type="common">Zebra mussel</name>
    <name type="synonym">Mytilus polymorpha</name>
    <dbReference type="NCBI Taxonomy" id="45954"/>
    <lineage>
        <taxon>Eukaryota</taxon>
        <taxon>Metazoa</taxon>
        <taxon>Spiralia</taxon>
        <taxon>Lophotrochozoa</taxon>
        <taxon>Mollusca</taxon>
        <taxon>Bivalvia</taxon>
        <taxon>Autobranchia</taxon>
        <taxon>Heteroconchia</taxon>
        <taxon>Euheterodonta</taxon>
        <taxon>Imparidentia</taxon>
        <taxon>Neoheterodontei</taxon>
        <taxon>Myida</taxon>
        <taxon>Dreissenoidea</taxon>
        <taxon>Dreissenidae</taxon>
        <taxon>Dreissena</taxon>
    </lineage>
</organism>
<sequence>MQRHGFTYNCRETCLLFLSRFIPNLRPSADFSAGPMVKCVPMTKDDLHSDACTLLALLRRDEDSLNDAGKQLVKQNRKYACDVFMHEVDGWTPFHAFVLRGARKMVKLCLKAGVDVNLTMGSPDGVPGGCSALHLAAHRGDVSIIDVLISNGADLNVRDNSSKTPVMYASLANNSLAVRKLQRAGADMTGCDLNSKQSPDDMTSSPIKCLLPFVCTGGRR</sequence>
<dbReference type="EMBL" id="JAIWYP010000011">
    <property type="protein sequence ID" value="KAH3740727.1"/>
    <property type="molecule type" value="Genomic_DNA"/>
</dbReference>
<reference evidence="4" key="2">
    <citation type="submission" date="2020-11" db="EMBL/GenBank/DDBJ databases">
        <authorList>
            <person name="McCartney M.A."/>
            <person name="Auch B."/>
            <person name="Kono T."/>
            <person name="Mallez S."/>
            <person name="Becker A."/>
            <person name="Gohl D.M."/>
            <person name="Silverstein K.A.T."/>
            <person name="Koren S."/>
            <person name="Bechman K.B."/>
            <person name="Herman A."/>
            <person name="Abrahante J.E."/>
            <person name="Garbe J."/>
        </authorList>
    </citation>
    <scope>NUCLEOTIDE SEQUENCE</scope>
    <source>
        <strain evidence="4">Duluth1</strain>
        <tissue evidence="4">Whole animal</tissue>
    </source>
</reference>
<dbReference type="SMART" id="SM00248">
    <property type="entry name" value="ANK"/>
    <property type="match status" value="3"/>
</dbReference>
<protein>
    <submittedName>
        <fullName evidence="4">Uncharacterized protein</fullName>
    </submittedName>
</protein>